<feature type="compositionally biased region" description="Polar residues" evidence="1">
    <location>
        <begin position="636"/>
        <end position="645"/>
    </location>
</feature>
<feature type="compositionally biased region" description="Acidic residues" evidence="1">
    <location>
        <begin position="381"/>
        <end position="390"/>
    </location>
</feature>
<feature type="compositionally biased region" description="Basic and acidic residues" evidence="1">
    <location>
        <begin position="573"/>
        <end position="593"/>
    </location>
</feature>
<proteinExistence type="predicted"/>
<feature type="compositionally biased region" description="Low complexity" evidence="1">
    <location>
        <begin position="460"/>
        <end position="476"/>
    </location>
</feature>
<dbReference type="KEGG" id="tet:TTHERM_00545810"/>
<feature type="compositionally biased region" description="Basic and acidic residues" evidence="1">
    <location>
        <begin position="646"/>
        <end position="656"/>
    </location>
</feature>
<gene>
    <name evidence="2" type="ORF">TTHERM_00545810</name>
</gene>
<dbReference type="InParanoid" id="I7MH40"/>
<feature type="compositionally biased region" description="Basic and acidic residues" evidence="1">
    <location>
        <begin position="616"/>
        <end position="631"/>
    </location>
</feature>
<dbReference type="EMBL" id="GG662864">
    <property type="protein sequence ID" value="EAR86043.2"/>
    <property type="molecule type" value="Genomic_DNA"/>
</dbReference>
<feature type="region of interest" description="Disordered" evidence="1">
    <location>
        <begin position="545"/>
        <end position="671"/>
    </location>
</feature>
<dbReference type="RefSeq" id="XP_976638.2">
    <property type="nucleotide sequence ID" value="XM_971545.2"/>
</dbReference>
<dbReference type="GeneID" id="7835806"/>
<evidence type="ECO:0000313" key="2">
    <source>
        <dbReference type="EMBL" id="EAR86043.2"/>
    </source>
</evidence>
<feature type="region of interest" description="Disordered" evidence="1">
    <location>
        <begin position="377"/>
        <end position="422"/>
    </location>
</feature>
<keyword evidence="3" id="KW-1185">Reference proteome</keyword>
<protein>
    <submittedName>
        <fullName evidence="2">Uncharacterized protein</fullName>
    </submittedName>
</protein>
<name>I7MH40_TETTS</name>
<feature type="compositionally biased region" description="Acidic residues" evidence="1">
    <location>
        <begin position="477"/>
        <end position="490"/>
    </location>
</feature>
<reference evidence="3" key="1">
    <citation type="journal article" date="2006" name="PLoS Biol.">
        <title>Macronuclear genome sequence of the ciliate Tetrahymena thermophila, a model eukaryote.</title>
        <authorList>
            <person name="Eisen J.A."/>
            <person name="Coyne R.S."/>
            <person name="Wu M."/>
            <person name="Wu D."/>
            <person name="Thiagarajan M."/>
            <person name="Wortman J.R."/>
            <person name="Badger J.H."/>
            <person name="Ren Q."/>
            <person name="Amedeo P."/>
            <person name="Jones K.M."/>
            <person name="Tallon L.J."/>
            <person name="Delcher A.L."/>
            <person name="Salzberg S.L."/>
            <person name="Silva J.C."/>
            <person name="Haas B.J."/>
            <person name="Majoros W.H."/>
            <person name="Farzad M."/>
            <person name="Carlton J.M."/>
            <person name="Smith R.K. Jr."/>
            <person name="Garg J."/>
            <person name="Pearlman R.E."/>
            <person name="Karrer K.M."/>
            <person name="Sun L."/>
            <person name="Manning G."/>
            <person name="Elde N.C."/>
            <person name="Turkewitz A.P."/>
            <person name="Asai D.J."/>
            <person name="Wilkes D.E."/>
            <person name="Wang Y."/>
            <person name="Cai H."/>
            <person name="Collins K."/>
            <person name="Stewart B.A."/>
            <person name="Lee S.R."/>
            <person name="Wilamowska K."/>
            <person name="Weinberg Z."/>
            <person name="Ruzzo W.L."/>
            <person name="Wloga D."/>
            <person name="Gaertig J."/>
            <person name="Frankel J."/>
            <person name="Tsao C.-C."/>
            <person name="Gorovsky M.A."/>
            <person name="Keeling P.J."/>
            <person name="Waller R.F."/>
            <person name="Patron N.J."/>
            <person name="Cherry J.M."/>
            <person name="Stover N.A."/>
            <person name="Krieger C.J."/>
            <person name="del Toro C."/>
            <person name="Ryder H.F."/>
            <person name="Williamson S.C."/>
            <person name="Barbeau R.A."/>
            <person name="Hamilton E.P."/>
            <person name="Orias E."/>
        </authorList>
    </citation>
    <scope>NUCLEOTIDE SEQUENCE [LARGE SCALE GENOMIC DNA]</scope>
    <source>
        <strain evidence="3">SB210</strain>
    </source>
</reference>
<accession>I7MH40</accession>
<evidence type="ECO:0000256" key="1">
    <source>
        <dbReference type="SAM" id="MobiDB-lite"/>
    </source>
</evidence>
<dbReference type="SUPFAM" id="SSF89009">
    <property type="entry name" value="GAT-like domain"/>
    <property type="match status" value="1"/>
</dbReference>
<organism evidence="2 3">
    <name type="scientific">Tetrahymena thermophila (strain SB210)</name>
    <dbReference type="NCBI Taxonomy" id="312017"/>
    <lineage>
        <taxon>Eukaryota</taxon>
        <taxon>Sar</taxon>
        <taxon>Alveolata</taxon>
        <taxon>Ciliophora</taxon>
        <taxon>Intramacronucleata</taxon>
        <taxon>Oligohymenophorea</taxon>
        <taxon>Hymenostomatida</taxon>
        <taxon>Tetrahymenina</taxon>
        <taxon>Tetrahymenidae</taxon>
        <taxon>Tetrahymena</taxon>
    </lineage>
</organism>
<sequence>MSFLKNLFGNSKKKQQSFDKSFEKCIMKSCIATDSLVKIQADDLTKIRAYIEGKNGLSIEEGLRQFFLIIESGKFSIPARLKIMTTFHKYIIELGELFAQEFLSYKFQNLLDHVPKKPKQILYHIIDVEDWINENILTYYFNYLLRLANNYQIYKICIEEGKLPQTEDAKLDYKLKFMWLFKLSNIFSYVLKMQISFQRVFKNYPTHFFIQDIALLILHDCVSYYNVMSQEINELVQTYPLLTTIDLIQFYQLYQELISLTDQMNQFYSMKQNFDQLNYIIEPQWFYVSTKVHKEIENYSRKVELLHASANNMRRTLKNVDGSNNQIRQGGVNFTETGQYDKNRSKSTILYSKQPSKTIQNPPDMKLQYAQSLQVKNEQYQNDDEEDEIEESNRVQQQSNQNQQHTRMKTENVFSNAKQKEKDYTRYMQDEELKAIKQYEELLKQQKSLNYDEDENELYQQQTQQQNQIQQQQNGQDQEEEEEEDEDEQQEQIQINLFLNANNQAEQQQSQNNYNQDQIDKQNSDMIIHQMQQAINSQSSSLGQEILFSPGKPYTFRCDNPPQYQQDNQQNLQHEEEKNSQAENHEKPQDHQKNLNQEIQEEDSEKVDNQITINQFEKDLEALEEAEKQDEPLEANRSQPPQEQKSQLKDKTKITNEENNDQQIALDVSFS</sequence>
<dbReference type="Proteomes" id="UP000009168">
    <property type="component" value="Unassembled WGS sequence"/>
</dbReference>
<feature type="compositionally biased region" description="Low complexity" evidence="1">
    <location>
        <begin position="559"/>
        <end position="572"/>
    </location>
</feature>
<dbReference type="AlphaFoldDB" id="I7MH40"/>
<feature type="region of interest" description="Disordered" evidence="1">
    <location>
        <begin position="453"/>
        <end position="491"/>
    </location>
</feature>
<evidence type="ECO:0000313" key="3">
    <source>
        <dbReference type="Proteomes" id="UP000009168"/>
    </source>
</evidence>